<dbReference type="EMBL" id="GBXM01020957">
    <property type="protein sequence ID" value="JAH87620.1"/>
    <property type="molecule type" value="Transcribed_RNA"/>
</dbReference>
<accession>A0A0E9WDG9</accession>
<name>A0A0E9WDG9_ANGAN</name>
<evidence type="ECO:0000313" key="1">
    <source>
        <dbReference type="EMBL" id="JAH87620.1"/>
    </source>
</evidence>
<reference evidence="1" key="2">
    <citation type="journal article" date="2015" name="Fish Shellfish Immunol.">
        <title>Early steps in the European eel (Anguilla anguilla)-Vibrio vulnificus interaction in the gills: Role of the RtxA13 toxin.</title>
        <authorList>
            <person name="Callol A."/>
            <person name="Pajuelo D."/>
            <person name="Ebbesson L."/>
            <person name="Teles M."/>
            <person name="MacKenzie S."/>
            <person name="Amaro C."/>
        </authorList>
    </citation>
    <scope>NUCLEOTIDE SEQUENCE</scope>
</reference>
<sequence length="24" mass="2703">MLYIARDINVFTVGRCIGNCICLD</sequence>
<protein>
    <submittedName>
        <fullName evidence="1">Uncharacterized protein</fullName>
    </submittedName>
</protein>
<dbReference type="AlphaFoldDB" id="A0A0E9WDG9"/>
<proteinExistence type="predicted"/>
<reference evidence="1" key="1">
    <citation type="submission" date="2014-11" db="EMBL/GenBank/DDBJ databases">
        <authorList>
            <person name="Amaro Gonzalez C."/>
        </authorList>
    </citation>
    <scope>NUCLEOTIDE SEQUENCE</scope>
</reference>
<organism evidence="1">
    <name type="scientific">Anguilla anguilla</name>
    <name type="common">European freshwater eel</name>
    <name type="synonym">Muraena anguilla</name>
    <dbReference type="NCBI Taxonomy" id="7936"/>
    <lineage>
        <taxon>Eukaryota</taxon>
        <taxon>Metazoa</taxon>
        <taxon>Chordata</taxon>
        <taxon>Craniata</taxon>
        <taxon>Vertebrata</taxon>
        <taxon>Euteleostomi</taxon>
        <taxon>Actinopterygii</taxon>
        <taxon>Neopterygii</taxon>
        <taxon>Teleostei</taxon>
        <taxon>Anguilliformes</taxon>
        <taxon>Anguillidae</taxon>
        <taxon>Anguilla</taxon>
    </lineage>
</organism>